<evidence type="ECO:0000313" key="6">
    <source>
        <dbReference type="Proteomes" id="UP000199632"/>
    </source>
</evidence>
<dbReference type="Gene3D" id="2.10.10.20">
    <property type="entry name" value="Carbohydrate-binding module superfamily 5/12"/>
    <property type="match status" value="2"/>
</dbReference>
<evidence type="ECO:0000259" key="4">
    <source>
        <dbReference type="SMART" id="SM00736"/>
    </source>
</evidence>
<dbReference type="InterPro" id="IPR015919">
    <property type="entry name" value="Cadherin-like_sf"/>
</dbReference>
<dbReference type="SMART" id="SM00495">
    <property type="entry name" value="ChtBD3"/>
    <property type="match status" value="2"/>
</dbReference>
<dbReference type="InterPro" id="IPR003610">
    <property type="entry name" value="CBM5/12"/>
</dbReference>
<feature type="domain" description="Chitin-binding type-3" evidence="3">
    <location>
        <begin position="506"/>
        <end position="549"/>
    </location>
</feature>
<dbReference type="InterPro" id="IPR006311">
    <property type="entry name" value="TAT_signal"/>
</dbReference>
<dbReference type="GO" id="GO:0004553">
    <property type="term" value="F:hydrolase activity, hydrolyzing O-glycosyl compounds"/>
    <property type="evidence" value="ECO:0007669"/>
    <property type="project" value="InterPro"/>
</dbReference>
<dbReference type="STRING" id="137265.SAMN05421684_6804"/>
<gene>
    <name evidence="5" type="ORF">SAMN05421684_6804</name>
</gene>
<sequence>MDSGRRAVVRKSVAAVALASAMVLSMSSVAHAEDGVDLTPGPHVIADPSSPTGYTGHFVYYDPTATSVRFVGDILLRNWADPTDTTVYQPQQFRPGLMRGGGGYDVQMTDAGNGYWVTDVPLAAGANQYWFYVNNDTSLWVSDPANSPIYAPDGLTGTARRAFNKVFVPYDAEKQNFAPLAARQIELYRPNAPHGTWSYVPIQIGTTSRTVGVYVPPGYDPDRAEPYKTIYMQHGGGQDQSDWMNMGDVPVIMDNLLQDGLTEPAVVITTNTNYLGSSAQGYPNLRDVVIPFVESNYHVSTVAKDRAFAGLSAGAAVTSNLINFDATKFGYYGVWSGGVGVRNTSANLNVPYILFGGGAWDFGLPNPNQVAALTNANVKNVVVAGAHDFNTWNQLFTTFARDYLWQRGAFLNGAPAFATGGESQSVDENRKLTFTVSATDPDGDALTYSADGLPAGATFDPATRQLSWTPGYNQAGTYAVTFKASDGTKSYSLSGTKQVTITVRDVPGWNSSTVYTEGNQVSYHGSTWLASWWTQNQTPGDPYGPWQELLVSGDGTAIWTPTRIFVSGDVVVYQGKRYVAQWWTRNQTPTTPYGPWKLVP</sequence>
<dbReference type="GO" id="GO:0005975">
    <property type="term" value="P:carbohydrate metabolic process"/>
    <property type="evidence" value="ECO:0007669"/>
    <property type="project" value="InterPro"/>
</dbReference>
<reference evidence="6" key="1">
    <citation type="submission" date="2016-10" db="EMBL/GenBank/DDBJ databases">
        <authorList>
            <person name="Varghese N."/>
            <person name="Submissions S."/>
        </authorList>
    </citation>
    <scope>NUCLEOTIDE SEQUENCE [LARGE SCALE GENOMIC DNA]</scope>
    <source>
        <strain evidence="6">DSM 44718</strain>
    </source>
</reference>
<dbReference type="GO" id="GO:0016747">
    <property type="term" value="F:acyltransferase activity, transferring groups other than amino-acyl groups"/>
    <property type="evidence" value="ECO:0007669"/>
    <property type="project" value="TreeGrafter"/>
</dbReference>
<dbReference type="SUPFAM" id="SSF51055">
    <property type="entry name" value="Carbohydrate binding domain"/>
    <property type="match status" value="2"/>
</dbReference>
<dbReference type="Gene3D" id="2.60.40.10">
    <property type="entry name" value="Immunoglobulins"/>
    <property type="match status" value="2"/>
</dbReference>
<organism evidence="5 6">
    <name type="scientific">Asanoa ishikariensis</name>
    <dbReference type="NCBI Taxonomy" id="137265"/>
    <lineage>
        <taxon>Bacteria</taxon>
        <taxon>Bacillati</taxon>
        <taxon>Actinomycetota</taxon>
        <taxon>Actinomycetes</taxon>
        <taxon>Micromonosporales</taxon>
        <taxon>Micromonosporaceae</taxon>
        <taxon>Asanoa</taxon>
    </lineage>
</organism>
<dbReference type="InterPro" id="IPR013783">
    <property type="entry name" value="Ig-like_fold"/>
</dbReference>
<dbReference type="Proteomes" id="UP000199632">
    <property type="component" value="Unassembled WGS sequence"/>
</dbReference>
<dbReference type="Gene3D" id="3.40.50.1820">
    <property type="entry name" value="alpha/beta hydrolase"/>
    <property type="match status" value="1"/>
</dbReference>
<evidence type="ECO:0000313" key="5">
    <source>
        <dbReference type="EMBL" id="SDZ59001.1"/>
    </source>
</evidence>
<dbReference type="Pfam" id="PF05345">
    <property type="entry name" value="He_PIG"/>
    <property type="match status" value="1"/>
</dbReference>
<evidence type="ECO:0000256" key="1">
    <source>
        <dbReference type="ARBA" id="ARBA00022801"/>
    </source>
</evidence>
<dbReference type="RefSeq" id="WP_239083561.1">
    <property type="nucleotide sequence ID" value="NZ_BOND01000006.1"/>
</dbReference>
<dbReference type="CDD" id="cd12215">
    <property type="entry name" value="ChiC_BD"/>
    <property type="match status" value="2"/>
</dbReference>
<dbReference type="SUPFAM" id="SSF49313">
    <property type="entry name" value="Cadherin-like"/>
    <property type="match status" value="1"/>
</dbReference>
<keyword evidence="2" id="KW-0732">Signal</keyword>
<feature type="domain" description="Chitin-binding type-3" evidence="3">
    <location>
        <begin position="556"/>
        <end position="599"/>
    </location>
</feature>
<dbReference type="InterPro" id="IPR036573">
    <property type="entry name" value="CBM_sf_5/12"/>
</dbReference>
<dbReference type="GO" id="GO:0005576">
    <property type="term" value="C:extracellular region"/>
    <property type="evidence" value="ECO:0007669"/>
    <property type="project" value="InterPro"/>
</dbReference>
<dbReference type="CDD" id="cd11304">
    <property type="entry name" value="Cadherin_repeat"/>
    <property type="match status" value="1"/>
</dbReference>
<evidence type="ECO:0000259" key="3">
    <source>
        <dbReference type="SMART" id="SM00495"/>
    </source>
</evidence>
<dbReference type="InterPro" id="IPR029058">
    <property type="entry name" value="AB_hydrolase_fold"/>
</dbReference>
<dbReference type="InterPro" id="IPR006644">
    <property type="entry name" value="Cadg"/>
</dbReference>
<dbReference type="GO" id="GO:0016020">
    <property type="term" value="C:membrane"/>
    <property type="evidence" value="ECO:0007669"/>
    <property type="project" value="InterPro"/>
</dbReference>
<dbReference type="Pfam" id="PF02839">
    <property type="entry name" value="CBM_5_12"/>
    <property type="match status" value="2"/>
</dbReference>
<dbReference type="EMBL" id="FNQB01000004">
    <property type="protein sequence ID" value="SDZ59001.1"/>
    <property type="molecule type" value="Genomic_DNA"/>
</dbReference>
<dbReference type="PANTHER" id="PTHR48098">
    <property type="entry name" value="ENTEROCHELIN ESTERASE-RELATED"/>
    <property type="match status" value="1"/>
</dbReference>
<proteinExistence type="predicted"/>
<dbReference type="PANTHER" id="PTHR48098:SF1">
    <property type="entry name" value="DIACYLGLYCEROL ACYLTRANSFERASE_MYCOLYLTRANSFERASE AG85A"/>
    <property type="match status" value="1"/>
</dbReference>
<name>A0A1H3UA77_9ACTN</name>
<keyword evidence="6" id="KW-1185">Reference proteome</keyword>
<evidence type="ECO:0000256" key="2">
    <source>
        <dbReference type="SAM" id="SignalP"/>
    </source>
</evidence>
<accession>A0A1H3UA77</accession>
<protein>
    <submittedName>
        <fullName evidence="5">Enterochelin esterase</fullName>
    </submittedName>
</protein>
<feature type="domain" description="Dystroglycan-type cadherin-like" evidence="4">
    <location>
        <begin position="416"/>
        <end position="510"/>
    </location>
</feature>
<dbReference type="InterPro" id="IPR050583">
    <property type="entry name" value="Mycobacterial_A85_antigen"/>
</dbReference>
<keyword evidence="1" id="KW-0378">Hydrolase</keyword>
<feature type="signal peptide" evidence="2">
    <location>
        <begin position="1"/>
        <end position="32"/>
    </location>
</feature>
<dbReference type="SMART" id="SM00736">
    <property type="entry name" value="CADG"/>
    <property type="match status" value="1"/>
</dbReference>
<dbReference type="SUPFAM" id="SSF53474">
    <property type="entry name" value="alpha/beta-Hydrolases"/>
    <property type="match status" value="1"/>
</dbReference>
<dbReference type="GO" id="GO:0030246">
    <property type="term" value="F:carbohydrate binding"/>
    <property type="evidence" value="ECO:0007669"/>
    <property type="project" value="InterPro"/>
</dbReference>
<dbReference type="AlphaFoldDB" id="A0A1H3UA77"/>
<feature type="chain" id="PRO_5011484935" evidence="2">
    <location>
        <begin position="33"/>
        <end position="600"/>
    </location>
</feature>
<dbReference type="GO" id="GO:0005509">
    <property type="term" value="F:calcium ion binding"/>
    <property type="evidence" value="ECO:0007669"/>
    <property type="project" value="InterPro"/>
</dbReference>
<dbReference type="PROSITE" id="PS51318">
    <property type="entry name" value="TAT"/>
    <property type="match status" value="1"/>
</dbReference>